<evidence type="ECO:0000313" key="3">
    <source>
        <dbReference type="EMBL" id="VDR26106.1"/>
    </source>
</evidence>
<name>A0A3P8M1E8_RAOTE</name>
<keyword evidence="1" id="KW-1133">Transmembrane helix</keyword>
<feature type="transmembrane region" description="Helical" evidence="1">
    <location>
        <begin position="147"/>
        <end position="164"/>
    </location>
</feature>
<keyword evidence="1" id="KW-0472">Membrane</keyword>
<protein>
    <submittedName>
        <fullName evidence="3">Uncharacterized protein conserved in bacteria</fullName>
    </submittedName>
</protein>
<feature type="transmembrane region" description="Helical" evidence="1">
    <location>
        <begin position="113"/>
        <end position="135"/>
    </location>
</feature>
<reference evidence="3 4" key="1">
    <citation type="submission" date="2018-12" db="EMBL/GenBank/DDBJ databases">
        <authorList>
            <consortium name="Pathogen Informatics"/>
        </authorList>
    </citation>
    <scope>NUCLEOTIDE SEQUENCE [LARGE SCALE GENOMIC DNA]</scope>
    <source>
        <strain evidence="3 4">NCTC13098</strain>
    </source>
</reference>
<feature type="transmembrane region" description="Helical" evidence="1">
    <location>
        <begin position="176"/>
        <end position="194"/>
    </location>
</feature>
<gene>
    <name evidence="3" type="ORF">NCTC13098_02445</name>
</gene>
<dbReference type="GO" id="GO:0016747">
    <property type="term" value="F:acyltransferase activity, transferring groups other than amino-acyl groups"/>
    <property type="evidence" value="ECO:0007669"/>
    <property type="project" value="InterPro"/>
</dbReference>
<keyword evidence="1" id="KW-0812">Transmembrane</keyword>
<evidence type="ECO:0000256" key="1">
    <source>
        <dbReference type="SAM" id="Phobius"/>
    </source>
</evidence>
<dbReference type="EMBL" id="LR131271">
    <property type="protein sequence ID" value="VDR26106.1"/>
    <property type="molecule type" value="Genomic_DNA"/>
</dbReference>
<dbReference type="InterPro" id="IPR002656">
    <property type="entry name" value="Acyl_transf_3_dom"/>
</dbReference>
<feature type="transmembrane region" description="Helical" evidence="1">
    <location>
        <begin position="57"/>
        <end position="77"/>
    </location>
</feature>
<feature type="transmembrane region" description="Helical" evidence="1">
    <location>
        <begin position="83"/>
        <end position="101"/>
    </location>
</feature>
<feature type="transmembrane region" description="Helical" evidence="1">
    <location>
        <begin position="252"/>
        <end position="272"/>
    </location>
</feature>
<dbReference type="Proteomes" id="UP000274346">
    <property type="component" value="Chromosome"/>
</dbReference>
<evidence type="ECO:0000259" key="2">
    <source>
        <dbReference type="Pfam" id="PF01757"/>
    </source>
</evidence>
<feature type="transmembrane region" description="Helical" evidence="1">
    <location>
        <begin position="278"/>
        <end position="296"/>
    </location>
</feature>
<dbReference type="AlphaFoldDB" id="A0A3P8M1E8"/>
<dbReference type="Pfam" id="PF01757">
    <property type="entry name" value="Acyl_transf_3"/>
    <property type="match status" value="1"/>
</dbReference>
<accession>A0A3P8M1E8</accession>
<dbReference type="KEGG" id="rtg:NCTC13098_02445"/>
<sequence>MTAVTFFTIYNTWDLYDYDYHWILGFLTFISTIATPLFFVVAGYLDAQSRHSARWQMGKIKSVVIVFLFWMTIYYLFEPYQRGYLIQPWFVFAFIVIYTFHPLVEWLSLRRRIFFGAVFALLLFSYGYDLLAALYPDVHVLSLAPQYRLWTWLLFYLTGQLFNDPMVVRWLTRDKVVKAAMCAIPFIYLFTWFYERHFFFALFKADRNAFLLTGSQIYILVVALVIAANGVRFRKNSEFKESILAAISKTMTGVYILHYSVFHLLSSLIPIGSLSTKLMLIALTFVASVLISMLVLSNPVAKKGDHPLSLATRPGAGFKNHSAARQRGRYRYYRCREYR</sequence>
<evidence type="ECO:0000313" key="4">
    <source>
        <dbReference type="Proteomes" id="UP000274346"/>
    </source>
</evidence>
<feature type="transmembrane region" description="Helical" evidence="1">
    <location>
        <begin position="209"/>
        <end position="231"/>
    </location>
</feature>
<feature type="transmembrane region" description="Helical" evidence="1">
    <location>
        <begin position="20"/>
        <end position="45"/>
    </location>
</feature>
<proteinExistence type="predicted"/>
<feature type="domain" description="Acyltransferase 3" evidence="2">
    <location>
        <begin position="10"/>
        <end position="295"/>
    </location>
</feature>
<organism evidence="3 4">
    <name type="scientific">Raoultella terrigena</name>
    <name type="common">Klebsiella terrigena</name>
    <dbReference type="NCBI Taxonomy" id="577"/>
    <lineage>
        <taxon>Bacteria</taxon>
        <taxon>Pseudomonadati</taxon>
        <taxon>Pseudomonadota</taxon>
        <taxon>Gammaproteobacteria</taxon>
        <taxon>Enterobacterales</taxon>
        <taxon>Enterobacteriaceae</taxon>
        <taxon>Klebsiella/Raoultella group</taxon>
        <taxon>Raoultella</taxon>
    </lineage>
</organism>